<accession>A0ACC2NXJ7</accession>
<sequence length="591" mass="66375">MHRFRNPNRFKTDNRDNLDGRPICRYGASCYQKNPHHLQRFKHPDVPVVKKTTWTNSSNKRKINNDGKNQAAKKAKAGTDKPKTDNESNTLDQAPGIMDGDEAVDCNEPIEDVASTEKGNEESDEKQENGNAADQNGAAKEEETQMDTTNSNEITVVDLENEAENGNENPKTDDEIVEKSENTKTEEKEVEVVQESVPETDKVVTPDETVQEESKDESILETAESTIEVENEAKEETKAEDMDSETSTTRQQPMSPVSQPIKSGPRDEGFYEEAQKLIVKFFLMPMPKDFFKFYDLCQELKPNDPSTAFSIIDIQLVGPYDVLLGLITDETPETKNFLTHWRYFYDPPEFQTILKGNDREGLHFGYWRDRPSSDPIFVASNSATVSHKIKPAAENIFGAVAGYLEERLKKANPFEKAGFNNLLTKVKNFAKKCDITLEAQTPKMKSREKTVVARTIHGAGITCPYNKKTQLGYRELSVTDNQLLKIVKKIEDAPNDDARAAPRSELAEVVRLATIAGDECDFGTCLELGHDLLSTGCTHVQNAALAMFTIAYEQLERRAFLKIAEAHLSKRKKGSKLSELSDTSQERIGLF</sequence>
<reference evidence="1" key="1">
    <citation type="submission" date="2023-04" db="EMBL/GenBank/DDBJ databases">
        <title>A chromosome-level genome assembly of the parasitoid wasp Eretmocerus hayati.</title>
        <authorList>
            <person name="Zhong Y."/>
            <person name="Liu S."/>
            <person name="Liu Y."/>
        </authorList>
    </citation>
    <scope>NUCLEOTIDE SEQUENCE</scope>
    <source>
        <strain evidence="1">ZJU_SS_LIU_2023</strain>
    </source>
</reference>
<evidence type="ECO:0000313" key="2">
    <source>
        <dbReference type="Proteomes" id="UP001239111"/>
    </source>
</evidence>
<evidence type="ECO:0000313" key="1">
    <source>
        <dbReference type="EMBL" id="KAJ8675583.1"/>
    </source>
</evidence>
<gene>
    <name evidence="1" type="ORF">QAD02_011369</name>
</gene>
<dbReference type="EMBL" id="CM056742">
    <property type="protein sequence ID" value="KAJ8675583.1"/>
    <property type="molecule type" value="Genomic_DNA"/>
</dbReference>
<comment type="caution">
    <text evidence="1">The sequence shown here is derived from an EMBL/GenBank/DDBJ whole genome shotgun (WGS) entry which is preliminary data.</text>
</comment>
<dbReference type="Proteomes" id="UP001239111">
    <property type="component" value="Chromosome 2"/>
</dbReference>
<organism evidence="1 2">
    <name type="scientific">Eretmocerus hayati</name>
    <dbReference type="NCBI Taxonomy" id="131215"/>
    <lineage>
        <taxon>Eukaryota</taxon>
        <taxon>Metazoa</taxon>
        <taxon>Ecdysozoa</taxon>
        <taxon>Arthropoda</taxon>
        <taxon>Hexapoda</taxon>
        <taxon>Insecta</taxon>
        <taxon>Pterygota</taxon>
        <taxon>Neoptera</taxon>
        <taxon>Endopterygota</taxon>
        <taxon>Hymenoptera</taxon>
        <taxon>Apocrita</taxon>
        <taxon>Proctotrupomorpha</taxon>
        <taxon>Chalcidoidea</taxon>
        <taxon>Aphelinidae</taxon>
        <taxon>Aphelininae</taxon>
        <taxon>Eretmocerus</taxon>
    </lineage>
</organism>
<keyword evidence="2" id="KW-1185">Reference proteome</keyword>
<name>A0ACC2NXJ7_9HYME</name>
<proteinExistence type="predicted"/>
<protein>
    <submittedName>
        <fullName evidence="1">Uncharacterized protein</fullName>
    </submittedName>
</protein>